<accession>A0AAD5GD48</accession>
<dbReference type="InterPro" id="IPR015931">
    <property type="entry name" value="Acnase/IPM_dHydase_lsu_aba_1/3"/>
</dbReference>
<dbReference type="Gene3D" id="3.30.499.10">
    <property type="entry name" value="Aconitase, domain 3"/>
    <property type="match status" value="1"/>
</dbReference>
<keyword evidence="3" id="KW-1185">Reference proteome</keyword>
<dbReference type="Proteomes" id="UP001206925">
    <property type="component" value="Unassembled WGS sequence"/>
</dbReference>
<reference evidence="2" key="1">
    <citation type="submission" date="2022-06" db="EMBL/GenBank/DDBJ databases">
        <title>Uncovering the hologenomic basis of an extraordinary plant invasion.</title>
        <authorList>
            <person name="Bieker V.C."/>
            <person name="Martin M.D."/>
            <person name="Gilbert T."/>
            <person name="Hodgins K."/>
            <person name="Battlay P."/>
            <person name="Petersen B."/>
            <person name="Wilson J."/>
        </authorList>
    </citation>
    <scope>NUCLEOTIDE SEQUENCE</scope>
    <source>
        <strain evidence="2">AA19_3_7</strain>
        <tissue evidence="2">Leaf</tissue>
    </source>
</reference>
<evidence type="ECO:0000313" key="3">
    <source>
        <dbReference type="Proteomes" id="UP001206925"/>
    </source>
</evidence>
<name>A0AAD5GD48_AMBAR</name>
<protein>
    <submittedName>
        <fullName evidence="2">Uncharacterized protein</fullName>
    </submittedName>
</protein>
<keyword evidence="1" id="KW-0408">Iron</keyword>
<dbReference type="EMBL" id="JAMZMK010009118">
    <property type="protein sequence ID" value="KAI7737094.1"/>
    <property type="molecule type" value="Genomic_DNA"/>
</dbReference>
<feature type="non-terminal residue" evidence="2">
    <location>
        <position position="48"/>
    </location>
</feature>
<dbReference type="AlphaFoldDB" id="A0AAD5GD48"/>
<proteinExistence type="predicted"/>
<evidence type="ECO:0000256" key="1">
    <source>
        <dbReference type="ARBA" id="ARBA00023004"/>
    </source>
</evidence>
<gene>
    <name evidence="2" type="ORF">M8C21_019175</name>
</gene>
<evidence type="ECO:0000313" key="2">
    <source>
        <dbReference type="EMBL" id="KAI7737094.1"/>
    </source>
</evidence>
<comment type="caution">
    <text evidence="2">The sequence shown here is derived from an EMBL/GenBank/DDBJ whole genome shotgun (WGS) entry which is preliminary data.</text>
</comment>
<sequence>APLALNLLISVAPLKSLMLLAILDGLGVAGWKVGGIETEVNMLGHQIL</sequence>
<organism evidence="2 3">
    <name type="scientific">Ambrosia artemisiifolia</name>
    <name type="common">Common ragweed</name>
    <dbReference type="NCBI Taxonomy" id="4212"/>
    <lineage>
        <taxon>Eukaryota</taxon>
        <taxon>Viridiplantae</taxon>
        <taxon>Streptophyta</taxon>
        <taxon>Embryophyta</taxon>
        <taxon>Tracheophyta</taxon>
        <taxon>Spermatophyta</taxon>
        <taxon>Magnoliopsida</taxon>
        <taxon>eudicotyledons</taxon>
        <taxon>Gunneridae</taxon>
        <taxon>Pentapetalae</taxon>
        <taxon>asterids</taxon>
        <taxon>campanulids</taxon>
        <taxon>Asterales</taxon>
        <taxon>Asteraceae</taxon>
        <taxon>Asteroideae</taxon>
        <taxon>Heliantheae alliance</taxon>
        <taxon>Heliantheae</taxon>
        <taxon>Ambrosia</taxon>
    </lineage>
</organism>